<dbReference type="RefSeq" id="WP_067204055.1">
    <property type="nucleotide sequence ID" value="NZ_FLOC01000001.1"/>
</dbReference>
<gene>
    <name evidence="1" type="ORF">MAQ5080_00144</name>
</gene>
<reference evidence="1 2" key="1">
    <citation type="submission" date="2016-06" db="EMBL/GenBank/DDBJ databases">
        <authorList>
            <person name="Kjaerup R.B."/>
            <person name="Dalgaard T.S."/>
            <person name="Juul-Madsen H.R."/>
        </authorList>
    </citation>
    <scope>NUCLEOTIDE SEQUENCE [LARGE SCALE GENOMIC DNA]</scope>
    <source>
        <strain evidence="1 2">CECT 5080</strain>
    </source>
</reference>
<dbReference type="Proteomes" id="UP000092627">
    <property type="component" value="Unassembled WGS sequence"/>
</dbReference>
<name>A0A1A8SZM6_9GAMM</name>
<dbReference type="OrthoDB" id="6101448at2"/>
<accession>A0A1A8SZM6</accession>
<sequence>MPEVQVASSQSVVSVVFDLETALLQSHLYPLKSHLTIQSLCYELQACLTADEPLQQALAEVISALERVIEAGGFLNEPQRSDLFAWVTTLRSVWVAQQSFVETVDYEGLQALQKRFVGACADLNKDEVKRYTGEYSGPVTKGFAGFASLSDLGYWAIDHARNRVQGAHQQSDVVAMSVVLETGLCLAELAARLPDWRWQSALESNQPLSLSPDSENYWVDWLHTMAAEREVWRRSASFLQFYKSLQTQVREQFSVALDQLYEGTFTSNIWVIPAQHHPPNSCQFDLYGGRVYLLDEADRAQQVLALSESVIPVYVLSFAKQSFVVPAFRAQLLQPSDTDVQRVWQYDGGWHEQVLTSTQSPLVQVRTLEGHVCLQPTAVTRDYGVVLRSTCLPCGTRNIWRVRDEFQQEPIFANEQEVLAKRQWRAESVTIARPKNHTPVYFQLTDEHGIELFADMVVGLQPYGSLEWVMPGLIYHAGQVMPLIEPQADACHRDDMVMMVAVRGSQFAFRGRYSLDKQALHKLVDGDTVVLTWQNERINISFQDRGWLLLDQRHTYLFHKQLLEIFKYDGCE</sequence>
<organism evidence="1 2">
    <name type="scientific">Marinomonas aquimarina</name>
    <dbReference type="NCBI Taxonomy" id="295068"/>
    <lineage>
        <taxon>Bacteria</taxon>
        <taxon>Pseudomonadati</taxon>
        <taxon>Pseudomonadota</taxon>
        <taxon>Gammaproteobacteria</taxon>
        <taxon>Oceanospirillales</taxon>
        <taxon>Oceanospirillaceae</taxon>
        <taxon>Marinomonas</taxon>
    </lineage>
</organism>
<evidence type="ECO:0000313" key="1">
    <source>
        <dbReference type="EMBL" id="SBS24944.1"/>
    </source>
</evidence>
<dbReference type="AlphaFoldDB" id="A0A1A8SZM6"/>
<dbReference type="STRING" id="295068.MAQ5080_00144"/>
<protein>
    <submittedName>
        <fullName evidence="1">Uncharacterized protein</fullName>
    </submittedName>
</protein>
<keyword evidence="2" id="KW-1185">Reference proteome</keyword>
<proteinExistence type="predicted"/>
<evidence type="ECO:0000313" key="2">
    <source>
        <dbReference type="Proteomes" id="UP000092627"/>
    </source>
</evidence>
<dbReference type="EMBL" id="FLOC01000001">
    <property type="protein sequence ID" value="SBS24944.1"/>
    <property type="molecule type" value="Genomic_DNA"/>
</dbReference>